<keyword evidence="5 10" id="KW-0418">Kinase</keyword>
<dbReference type="PROSITE" id="PS00108">
    <property type="entry name" value="PROTEIN_KINASE_ST"/>
    <property type="match status" value="1"/>
</dbReference>
<dbReference type="SMART" id="SM00220">
    <property type="entry name" value="S_TKc"/>
    <property type="match status" value="1"/>
</dbReference>
<keyword evidence="2" id="KW-0723">Serine/threonine-protein kinase</keyword>
<dbReference type="InterPro" id="IPR011009">
    <property type="entry name" value="Kinase-like_dom_sf"/>
</dbReference>
<proteinExistence type="predicted"/>
<evidence type="ECO:0000313" key="11">
    <source>
        <dbReference type="Proteomes" id="UP000327118"/>
    </source>
</evidence>
<dbReference type="PANTHER" id="PTHR47634:SF9">
    <property type="entry name" value="PROTEIN KINASE DOMAIN-CONTAINING PROTEIN-RELATED"/>
    <property type="match status" value="1"/>
</dbReference>
<sequence length="456" mass="52168">MSGLQIMRRCIMHLLSPLRVQPAQAFFTASVIHPDEIVDEEACPTYNSNPKLFYPAKPGMILADSYQLLVKIGWGVQSTVWLAQDITRYKWQQQQLLAVKIINSNATHDIYHERDIESLIATRNPSHKGYGLIRTYSKSFEVAGPEDNHNHMCMIYKPMREPLWILQKRFTDHKLPLPLAKAYILFLLAGLDYLHTECGIVHTDLKLDNILMTFENENILPTFVQENLSIQYKTNPSTGQVVYRCQNDFGALDWRELKNMFPKITDFGSAVRLDSGEEHTKKIGLHPIQPDQYRAPEVILGHGWDFSADIWNLGVLTWNIIENTELFCHTHDTEGQYSAKAHIAEMIGLLGPPPKKFLARSDTSAYAWPDSITNEAGKPCRSLHEFYGGPFFTHEGRFLHQNLIPTRSLDQALPSLPSNDKDSFISFISSMLTWIPEERKTAHELMEHPFLSLHGQ</sequence>
<dbReference type="OrthoDB" id="5979581at2759"/>
<dbReference type="EC" id="2.7.11.1" evidence="1"/>
<dbReference type="GO" id="GO:0000245">
    <property type="term" value="P:spliceosomal complex assembly"/>
    <property type="evidence" value="ECO:0007669"/>
    <property type="project" value="TreeGrafter"/>
</dbReference>
<comment type="catalytic activity">
    <reaction evidence="7">
        <text>L-threonyl-[protein] + ATP = O-phospho-L-threonyl-[protein] + ADP + H(+)</text>
        <dbReference type="Rhea" id="RHEA:46608"/>
        <dbReference type="Rhea" id="RHEA-COMP:11060"/>
        <dbReference type="Rhea" id="RHEA-COMP:11605"/>
        <dbReference type="ChEBI" id="CHEBI:15378"/>
        <dbReference type="ChEBI" id="CHEBI:30013"/>
        <dbReference type="ChEBI" id="CHEBI:30616"/>
        <dbReference type="ChEBI" id="CHEBI:61977"/>
        <dbReference type="ChEBI" id="CHEBI:456216"/>
        <dbReference type="EC" id="2.7.11.1"/>
    </reaction>
</comment>
<evidence type="ECO:0000313" key="10">
    <source>
        <dbReference type="EMBL" id="KAE8354503.1"/>
    </source>
</evidence>
<reference evidence="11" key="1">
    <citation type="submission" date="2019-04" db="EMBL/GenBank/DDBJ databases">
        <title>Friends and foes A comparative genomics studyof 23 Aspergillus species from section Flavi.</title>
        <authorList>
            <consortium name="DOE Joint Genome Institute"/>
            <person name="Kjaerbolling I."/>
            <person name="Vesth T."/>
            <person name="Frisvad J.C."/>
            <person name="Nybo J.L."/>
            <person name="Theobald S."/>
            <person name="Kildgaard S."/>
            <person name="Isbrandt T."/>
            <person name="Kuo A."/>
            <person name="Sato A."/>
            <person name="Lyhne E.K."/>
            <person name="Kogle M.E."/>
            <person name="Wiebenga A."/>
            <person name="Kun R.S."/>
            <person name="Lubbers R.J."/>
            <person name="Makela M.R."/>
            <person name="Barry K."/>
            <person name="Chovatia M."/>
            <person name="Clum A."/>
            <person name="Daum C."/>
            <person name="Haridas S."/>
            <person name="He G."/>
            <person name="LaButti K."/>
            <person name="Lipzen A."/>
            <person name="Mondo S."/>
            <person name="Riley R."/>
            <person name="Salamov A."/>
            <person name="Simmons B.A."/>
            <person name="Magnuson J.K."/>
            <person name="Henrissat B."/>
            <person name="Mortensen U.H."/>
            <person name="Larsen T.O."/>
            <person name="Devries R.P."/>
            <person name="Grigoriev I.V."/>
            <person name="Machida M."/>
            <person name="Baker S.E."/>
            <person name="Andersen M.R."/>
        </authorList>
    </citation>
    <scope>NUCLEOTIDE SEQUENCE [LARGE SCALE GENOMIC DNA]</scope>
    <source>
        <strain evidence="11">CBS 553.77</strain>
    </source>
</reference>
<dbReference type="GO" id="GO:0005524">
    <property type="term" value="F:ATP binding"/>
    <property type="evidence" value="ECO:0007669"/>
    <property type="project" value="UniProtKB-KW"/>
</dbReference>
<evidence type="ECO:0000256" key="4">
    <source>
        <dbReference type="ARBA" id="ARBA00022741"/>
    </source>
</evidence>
<dbReference type="InterPro" id="IPR000719">
    <property type="entry name" value="Prot_kinase_dom"/>
</dbReference>
<dbReference type="Gene3D" id="1.10.510.10">
    <property type="entry name" value="Transferase(Phosphotransferase) domain 1"/>
    <property type="match status" value="1"/>
</dbReference>
<organism evidence="10 11">
    <name type="scientific">Aspergillus coremiiformis</name>
    <dbReference type="NCBI Taxonomy" id="138285"/>
    <lineage>
        <taxon>Eukaryota</taxon>
        <taxon>Fungi</taxon>
        <taxon>Dikarya</taxon>
        <taxon>Ascomycota</taxon>
        <taxon>Pezizomycotina</taxon>
        <taxon>Eurotiomycetes</taxon>
        <taxon>Eurotiomycetidae</taxon>
        <taxon>Eurotiales</taxon>
        <taxon>Aspergillaceae</taxon>
        <taxon>Aspergillus</taxon>
        <taxon>Aspergillus subgen. Circumdati</taxon>
    </lineage>
</organism>
<evidence type="ECO:0000256" key="6">
    <source>
        <dbReference type="ARBA" id="ARBA00022840"/>
    </source>
</evidence>
<evidence type="ECO:0000256" key="5">
    <source>
        <dbReference type="ARBA" id="ARBA00022777"/>
    </source>
</evidence>
<evidence type="ECO:0000256" key="7">
    <source>
        <dbReference type="ARBA" id="ARBA00047899"/>
    </source>
</evidence>
<protein>
    <recommendedName>
        <fullName evidence="1">non-specific serine/threonine protein kinase</fullName>
        <ecNumber evidence="1">2.7.11.1</ecNumber>
    </recommendedName>
</protein>
<dbReference type="Gene3D" id="3.30.200.20">
    <property type="entry name" value="Phosphorylase Kinase, domain 1"/>
    <property type="match status" value="1"/>
</dbReference>
<evidence type="ECO:0000256" key="2">
    <source>
        <dbReference type="ARBA" id="ARBA00022527"/>
    </source>
</evidence>
<gene>
    <name evidence="10" type="ORF">BDV28DRAFT_130825</name>
</gene>
<evidence type="ECO:0000256" key="1">
    <source>
        <dbReference type="ARBA" id="ARBA00012513"/>
    </source>
</evidence>
<dbReference type="PANTHER" id="PTHR47634">
    <property type="entry name" value="PROTEIN KINASE DOMAIN-CONTAINING PROTEIN-RELATED"/>
    <property type="match status" value="1"/>
</dbReference>
<dbReference type="SUPFAM" id="SSF56112">
    <property type="entry name" value="Protein kinase-like (PK-like)"/>
    <property type="match status" value="1"/>
</dbReference>
<dbReference type="GO" id="GO:0050684">
    <property type="term" value="P:regulation of mRNA processing"/>
    <property type="evidence" value="ECO:0007669"/>
    <property type="project" value="TreeGrafter"/>
</dbReference>
<keyword evidence="4" id="KW-0547">Nucleotide-binding</keyword>
<evidence type="ECO:0000259" key="9">
    <source>
        <dbReference type="PROSITE" id="PS50011"/>
    </source>
</evidence>
<dbReference type="InterPro" id="IPR051334">
    <property type="entry name" value="SRPK"/>
</dbReference>
<evidence type="ECO:0000256" key="8">
    <source>
        <dbReference type="ARBA" id="ARBA00048679"/>
    </source>
</evidence>
<dbReference type="FunFam" id="1.10.510.10:FF:001913">
    <property type="entry name" value="Serine/threonine-protein kinase, putative (AFU_orthologue AFUA_6G02242)"/>
    <property type="match status" value="1"/>
</dbReference>
<keyword evidence="3" id="KW-0808">Transferase</keyword>
<dbReference type="InterPro" id="IPR008271">
    <property type="entry name" value="Ser/Thr_kinase_AS"/>
</dbReference>
<evidence type="ECO:0000256" key="3">
    <source>
        <dbReference type="ARBA" id="ARBA00022679"/>
    </source>
</evidence>
<dbReference type="Proteomes" id="UP000327118">
    <property type="component" value="Unassembled WGS sequence"/>
</dbReference>
<keyword evidence="11" id="KW-1185">Reference proteome</keyword>
<dbReference type="AlphaFoldDB" id="A0A5N6ZBE4"/>
<comment type="catalytic activity">
    <reaction evidence="8">
        <text>L-seryl-[protein] + ATP = O-phospho-L-seryl-[protein] + ADP + H(+)</text>
        <dbReference type="Rhea" id="RHEA:17989"/>
        <dbReference type="Rhea" id="RHEA-COMP:9863"/>
        <dbReference type="Rhea" id="RHEA-COMP:11604"/>
        <dbReference type="ChEBI" id="CHEBI:15378"/>
        <dbReference type="ChEBI" id="CHEBI:29999"/>
        <dbReference type="ChEBI" id="CHEBI:30616"/>
        <dbReference type="ChEBI" id="CHEBI:83421"/>
        <dbReference type="ChEBI" id="CHEBI:456216"/>
        <dbReference type="EC" id="2.7.11.1"/>
    </reaction>
</comment>
<dbReference type="PROSITE" id="PS50011">
    <property type="entry name" value="PROTEIN_KINASE_DOM"/>
    <property type="match status" value="1"/>
</dbReference>
<keyword evidence="6" id="KW-0067">ATP-binding</keyword>
<accession>A0A5N6ZBE4</accession>
<dbReference type="GO" id="GO:0004674">
    <property type="term" value="F:protein serine/threonine kinase activity"/>
    <property type="evidence" value="ECO:0007669"/>
    <property type="project" value="UniProtKB-KW"/>
</dbReference>
<dbReference type="Pfam" id="PF00069">
    <property type="entry name" value="Pkinase"/>
    <property type="match status" value="2"/>
</dbReference>
<feature type="domain" description="Protein kinase" evidence="9">
    <location>
        <begin position="66"/>
        <end position="451"/>
    </location>
</feature>
<dbReference type="EMBL" id="ML739071">
    <property type="protein sequence ID" value="KAE8354503.1"/>
    <property type="molecule type" value="Genomic_DNA"/>
</dbReference>
<name>A0A5N6ZBE4_9EURO</name>